<dbReference type="InterPro" id="IPR020363">
    <property type="entry name" value="Uncharacterised_YbgS"/>
</dbReference>
<dbReference type="Pfam" id="PF13985">
    <property type="entry name" value="YbgS"/>
    <property type="match status" value="1"/>
</dbReference>
<keyword evidence="2" id="KW-0732">Signal</keyword>
<feature type="signal peptide" evidence="2">
    <location>
        <begin position="1"/>
        <end position="22"/>
    </location>
</feature>
<feature type="compositionally biased region" description="Polar residues" evidence="1">
    <location>
        <begin position="55"/>
        <end position="66"/>
    </location>
</feature>
<dbReference type="EMBL" id="FOVC01000001">
    <property type="protein sequence ID" value="SFM87407.1"/>
    <property type="molecule type" value="Genomic_DNA"/>
</dbReference>
<dbReference type="Proteomes" id="UP000242222">
    <property type="component" value="Unassembled WGS sequence"/>
</dbReference>
<accession>A0A1I4UEI7</accession>
<evidence type="ECO:0000313" key="4">
    <source>
        <dbReference type="Proteomes" id="UP000242222"/>
    </source>
</evidence>
<reference evidence="4" key="1">
    <citation type="submission" date="2016-10" db="EMBL/GenBank/DDBJ databases">
        <authorList>
            <person name="Varghese N."/>
            <person name="Submissions S."/>
        </authorList>
    </citation>
    <scope>NUCLEOTIDE SEQUENCE [LARGE SCALE GENOMIC DNA]</scope>
    <source>
        <strain evidence="4">N6PO6</strain>
    </source>
</reference>
<evidence type="ECO:0000313" key="3">
    <source>
        <dbReference type="EMBL" id="SFM87407.1"/>
    </source>
</evidence>
<protein>
    <submittedName>
        <fullName evidence="3">YbgS-like protein</fullName>
    </submittedName>
</protein>
<feature type="chain" id="PRO_5017448525" evidence="2">
    <location>
        <begin position="23"/>
        <end position="118"/>
    </location>
</feature>
<evidence type="ECO:0000256" key="1">
    <source>
        <dbReference type="SAM" id="MobiDB-lite"/>
    </source>
</evidence>
<name>A0A1I4UEI7_9GAMM</name>
<proteinExistence type="predicted"/>
<feature type="region of interest" description="Disordered" evidence="1">
    <location>
        <begin position="53"/>
        <end position="118"/>
    </location>
</feature>
<feature type="compositionally biased region" description="Basic residues" evidence="1">
    <location>
        <begin position="68"/>
        <end position="81"/>
    </location>
</feature>
<dbReference type="AlphaFoldDB" id="A0A1I4UEI7"/>
<gene>
    <name evidence="3" type="ORF">SAMN05216516_10181</name>
</gene>
<evidence type="ECO:0000256" key="2">
    <source>
        <dbReference type="SAM" id="SignalP"/>
    </source>
</evidence>
<dbReference type="STRING" id="1367852.SAMN05216516_10181"/>
<sequence>MNKFAIAILTATMALGSGAALAAGGNNGNSNQAAAAGAVSGGAKQTLAPKLVDNSKINGGSHNTAGHPTHKNKMKHHKHKKMDANQINRNSQCKDGKCPNVNEKVGPGANTRTDGTTQ</sequence>
<keyword evidence="4" id="KW-1185">Reference proteome</keyword>
<organism evidence="3 4">
    <name type="scientific">Izhakiella capsodis</name>
    <dbReference type="NCBI Taxonomy" id="1367852"/>
    <lineage>
        <taxon>Bacteria</taxon>
        <taxon>Pseudomonadati</taxon>
        <taxon>Pseudomonadota</taxon>
        <taxon>Gammaproteobacteria</taxon>
        <taxon>Enterobacterales</taxon>
        <taxon>Erwiniaceae</taxon>
        <taxon>Izhakiella</taxon>
    </lineage>
</organism>